<gene>
    <name evidence="2" type="ORF">L0M17_06325</name>
</gene>
<organism evidence="2 3">
    <name type="scientific">Sinomonas terrae</name>
    <dbReference type="NCBI Taxonomy" id="2908838"/>
    <lineage>
        <taxon>Bacteria</taxon>
        <taxon>Bacillati</taxon>
        <taxon>Actinomycetota</taxon>
        <taxon>Actinomycetes</taxon>
        <taxon>Micrococcales</taxon>
        <taxon>Micrococcaceae</taxon>
        <taxon>Sinomonas</taxon>
    </lineage>
</organism>
<keyword evidence="3" id="KW-1185">Reference proteome</keyword>
<feature type="region of interest" description="Disordered" evidence="1">
    <location>
        <begin position="117"/>
        <end position="156"/>
    </location>
</feature>
<comment type="caution">
    <text evidence="2">The sequence shown here is derived from an EMBL/GenBank/DDBJ whole genome shotgun (WGS) entry which is preliminary data.</text>
</comment>
<protein>
    <submittedName>
        <fullName evidence="2">Uncharacterized protein</fullName>
    </submittedName>
</protein>
<evidence type="ECO:0000256" key="1">
    <source>
        <dbReference type="SAM" id="MobiDB-lite"/>
    </source>
</evidence>
<dbReference type="EMBL" id="JAKZBV010000001">
    <property type="protein sequence ID" value="MCH6469605.1"/>
    <property type="molecule type" value="Genomic_DNA"/>
</dbReference>
<reference evidence="2 3" key="1">
    <citation type="submission" date="2022-03" db="EMBL/GenBank/DDBJ databases">
        <title>Sinomonas sp. isolated from a soil.</title>
        <authorList>
            <person name="Han J."/>
            <person name="Kim D.-U."/>
        </authorList>
    </citation>
    <scope>NUCLEOTIDE SEQUENCE [LARGE SCALE GENOMIC DNA]</scope>
    <source>
        <strain evidence="2 3">5-5</strain>
    </source>
</reference>
<sequence>MDYASSPRAPWVGGRGHPITELAWALGEEVYRHPEEHGYGECDAETMRQLRRVHDVPGALVRVYRALPPGLGQINHGDWVTLSEDYARQHAMRDDSAANDWPIVYADVPAHTVLTDGKDLDEYGYGGPSLTGLEGSRAPSPSRHRRPPRAGGPTAK</sequence>
<accession>A0ABS9TZ25</accession>
<name>A0ABS9TZ25_9MICC</name>
<evidence type="ECO:0000313" key="3">
    <source>
        <dbReference type="Proteomes" id="UP001202922"/>
    </source>
</evidence>
<proteinExistence type="predicted"/>
<dbReference type="Proteomes" id="UP001202922">
    <property type="component" value="Unassembled WGS sequence"/>
</dbReference>
<dbReference type="RefSeq" id="WP_241052987.1">
    <property type="nucleotide sequence ID" value="NZ_JAKZBV010000001.1"/>
</dbReference>
<evidence type="ECO:0000313" key="2">
    <source>
        <dbReference type="EMBL" id="MCH6469605.1"/>
    </source>
</evidence>